<proteinExistence type="predicted"/>
<dbReference type="OrthoDB" id="9807112at2"/>
<dbReference type="SUPFAM" id="SSF52151">
    <property type="entry name" value="FabD/lysophospholipase-like"/>
    <property type="match status" value="1"/>
</dbReference>
<keyword evidence="3 4" id="KW-0443">Lipid metabolism</keyword>
<keyword evidence="8" id="KW-1185">Reference proteome</keyword>
<dbReference type="InterPro" id="IPR050301">
    <property type="entry name" value="NTE"/>
</dbReference>
<dbReference type="RefSeq" id="WP_058459685.1">
    <property type="nucleotide sequence ID" value="NZ_CAAAIY010000018.1"/>
</dbReference>
<evidence type="ECO:0000256" key="4">
    <source>
        <dbReference type="PROSITE-ProRule" id="PRU01161"/>
    </source>
</evidence>
<dbReference type="GO" id="GO:0016042">
    <property type="term" value="P:lipid catabolic process"/>
    <property type="evidence" value="ECO:0007669"/>
    <property type="project" value="UniProtKB-UniRule"/>
</dbReference>
<dbReference type="InterPro" id="IPR002641">
    <property type="entry name" value="PNPLA_dom"/>
</dbReference>
<evidence type="ECO:0000313" key="8">
    <source>
        <dbReference type="Proteomes" id="UP000054695"/>
    </source>
</evidence>
<keyword evidence="1 4" id="KW-0378">Hydrolase</keyword>
<dbReference type="Pfam" id="PF12536">
    <property type="entry name" value="DUF3734"/>
    <property type="match status" value="1"/>
</dbReference>
<keyword evidence="2 4" id="KW-0442">Lipid degradation</keyword>
<dbReference type="AlphaFoldDB" id="A0A0W0RQS4"/>
<dbReference type="Pfam" id="PF01734">
    <property type="entry name" value="Patatin"/>
    <property type="match status" value="1"/>
</dbReference>
<feature type="region of interest" description="Disordered" evidence="5">
    <location>
        <begin position="369"/>
        <end position="389"/>
    </location>
</feature>
<comment type="caution">
    <text evidence="7">The sequence shown here is derived from an EMBL/GenBank/DDBJ whole genome shotgun (WGS) entry which is preliminary data.</text>
</comment>
<dbReference type="STRING" id="447.Lboz_2061"/>
<dbReference type="InterPro" id="IPR021095">
    <property type="entry name" value="DUF3734"/>
</dbReference>
<dbReference type="Gene3D" id="3.40.1090.10">
    <property type="entry name" value="Cytosolic phospholipase A2 catalytic domain"/>
    <property type="match status" value="2"/>
</dbReference>
<feature type="active site" description="Proton acceptor" evidence="4">
    <location>
        <position position="213"/>
    </location>
</feature>
<evidence type="ECO:0000256" key="1">
    <source>
        <dbReference type="ARBA" id="ARBA00022801"/>
    </source>
</evidence>
<evidence type="ECO:0000256" key="5">
    <source>
        <dbReference type="SAM" id="MobiDB-lite"/>
    </source>
</evidence>
<dbReference type="GO" id="GO:0016787">
    <property type="term" value="F:hydrolase activity"/>
    <property type="evidence" value="ECO:0007669"/>
    <property type="project" value="UniProtKB-UniRule"/>
</dbReference>
<dbReference type="Proteomes" id="UP000054695">
    <property type="component" value="Unassembled WGS sequence"/>
</dbReference>
<dbReference type="PATRIC" id="fig|447.4.peg.2190"/>
<protein>
    <submittedName>
        <fullName evidence="7">Alpha-beta hydrolase family transporter esterase</fullName>
    </submittedName>
</protein>
<feature type="short sequence motif" description="GXGXXG" evidence="4">
    <location>
        <begin position="23"/>
        <end position="28"/>
    </location>
</feature>
<dbReference type="PROSITE" id="PS51635">
    <property type="entry name" value="PNPLA"/>
    <property type="match status" value="1"/>
</dbReference>
<organism evidence="7 8">
    <name type="scientific">Legionella bozemanae</name>
    <name type="common">Fluoribacter bozemanae</name>
    <dbReference type="NCBI Taxonomy" id="447"/>
    <lineage>
        <taxon>Bacteria</taxon>
        <taxon>Pseudomonadati</taxon>
        <taxon>Pseudomonadota</taxon>
        <taxon>Gammaproteobacteria</taxon>
        <taxon>Legionellales</taxon>
        <taxon>Legionellaceae</taxon>
        <taxon>Legionella</taxon>
    </lineage>
</organism>
<dbReference type="PANTHER" id="PTHR14226:SF57">
    <property type="entry name" value="BLR7027 PROTEIN"/>
    <property type="match status" value="1"/>
</dbReference>
<evidence type="ECO:0000256" key="3">
    <source>
        <dbReference type="ARBA" id="ARBA00023098"/>
    </source>
</evidence>
<dbReference type="PANTHER" id="PTHR14226">
    <property type="entry name" value="NEUROPATHY TARGET ESTERASE/SWISS CHEESE D.MELANOGASTER"/>
    <property type="match status" value="1"/>
</dbReference>
<feature type="domain" description="PNPLA" evidence="6">
    <location>
        <begin position="19"/>
        <end position="226"/>
    </location>
</feature>
<feature type="short sequence motif" description="DGA/G" evidence="4">
    <location>
        <begin position="213"/>
        <end position="215"/>
    </location>
</feature>
<reference evidence="7 8" key="1">
    <citation type="submission" date="2015-11" db="EMBL/GenBank/DDBJ databases">
        <title>Genomic analysis of 38 Legionella species identifies large and diverse effector repertoires.</title>
        <authorList>
            <person name="Burstein D."/>
            <person name="Amaro F."/>
            <person name="Zusman T."/>
            <person name="Lifshitz Z."/>
            <person name="Cohen O."/>
            <person name="Gilbert J.A."/>
            <person name="Pupko T."/>
            <person name="Shuman H.A."/>
            <person name="Segal G."/>
        </authorList>
    </citation>
    <scope>NUCLEOTIDE SEQUENCE [LARGE SCALE GENOMIC DNA]</scope>
    <source>
        <strain evidence="7 8">WIGA</strain>
    </source>
</reference>
<evidence type="ECO:0000256" key="2">
    <source>
        <dbReference type="ARBA" id="ARBA00022963"/>
    </source>
</evidence>
<gene>
    <name evidence="7" type="ORF">Lboz_2061</name>
</gene>
<dbReference type="InterPro" id="IPR016035">
    <property type="entry name" value="Acyl_Trfase/lysoPLipase"/>
</dbReference>
<dbReference type="EMBL" id="LNXU01000019">
    <property type="protein sequence ID" value="KTC73415.1"/>
    <property type="molecule type" value="Genomic_DNA"/>
</dbReference>
<evidence type="ECO:0000259" key="6">
    <source>
        <dbReference type="PROSITE" id="PS51635"/>
    </source>
</evidence>
<evidence type="ECO:0000313" key="7">
    <source>
        <dbReference type="EMBL" id="KTC73415.1"/>
    </source>
</evidence>
<accession>A0A0W0RQS4</accession>
<feature type="short sequence motif" description="GXSXG" evidence="4">
    <location>
        <begin position="50"/>
        <end position="54"/>
    </location>
</feature>
<feature type="active site" description="Nucleophile" evidence="4">
    <location>
        <position position="52"/>
    </location>
</feature>
<sequence>MARTNKGKTQKQQHHHIACCFQGGGALGAYQVGVLHALDEAGYDPNWFAGTSIGAINAAIAAGNPPKERVEKMYQFWETIATPSFIEGSFLPNDDESRKIEHFFSAQSSLLFGQPGFFAPRFPPLLMGYYDAPDSLSFYDTRNLKSTLEQFIDFDRLNSKETRISIGAVEICSGEMMYFDSQDTKIRPEHIMASGALPPGFPAVEIDGEYYWDGGISCNSPATYVLSVNRCPKNLLCFAIHLFDSYGLYPNSLDAVMKRKKDIEYSSRFAQAVEMYQQIHALKNTIHILSRYVPKEERDNPELKLCIARGHQSTISLVRFLYEHDETEFSSKDYEFSRKSISERIKHGYLDGRKAIKKSPWDQPVSQTTGIAVYDMSPNKHLKEESENE</sequence>
<name>A0A0W0RQS4_LEGBO</name>